<keyword evidence="9" id="KW-1185">Reference proteome</keyword>
<keyword evidence="5" id="KW-0653">Protein transport</keyword>
<dbReference type="GO" id="GO:0017119">
    <property type="term" value="C:Golgi transport complex"/>
    <property type="evidence" value="ECO:0007669"/>
    <property type="project" value="InterPro"/>
</dbReference>
<dbReference type="GO" id="GO:0015031">
    <property type="term" value="P:protein transport"/>
    <property type="evidence" value="ECO:0007669"/>
    <property type="project" value="UniProtKB-KW"/>
</dbReference>
<evidence type="ECO:0000256" key="6">
    <source>
        <dbReference type="ARBA" id="ARBA00023034"/>
    </source>
</evidence>
<dbReference type="PANTHER" id="PTHR31658">
    <property type="entry name" value="CONSERVED OLIGOMERIC GOLGI COMPLEX SUBUNIT 1"/>
    <property type="match status" value="1"/>
</dbReference>
<name>A0A4P9Y542_9FUNG</name>
<keyword evidence="4" id="KW-0813">Transport</keyword>
<organism evidence="8 9">
    <name type="scientific">Piptocephalis cylindrospora</name>
    <dbReference type="NCBI Taxonomy" id="1907219"/>
    <lineage>
        <taxon>Eukaryota</taxon>
        <taxon>Fungi</taxon>
        <taxon>Fungi incertae sedis</taxon>
        <taxon>Zoopagomycota</taxon>
        <taxon>Zoopagomycotina</taxon>
        <taxon>Zoopagomycetes</taxon>
        <taxon>Zoopagales</taxon>
        <taxon>Piptocephalidaceae</taxon>
        <taxon>Piptocephalis</taxon>
    </lineage>
</organism>
<dbReference type="Proteomes" id="UP000267251">
    <property type="component" value="Unassembled WGS sequence"/>
</dbReference>
<comment type="subcellular location">
    <subcellularLocation>
        <location evidence="1">Golgi apparatus membrane</location>
        <topology evidence="1">Peripheral membrane protein</topology>
    </subcellularLocation>
</comment>
<evidence type="ECO:0000313" key="8">
    <source>
        <dbReference type="EMBL" id="RKP14128.1"/>
    </source>
</evidence>
<evidence type="ECO:0000256" key="4">
    <source>
        <dbReference type="ARBA" id="ARBA00022448"/>
    </source>
</evidence>
<dbReference type="InterPro" id="IPR033370">
    <property type="entry name" value="COG1"/>
</dbReference>
<evidence type="ECO:0000313" key="9">
    <source>
        <dbReference type="Proteomes" id="UP000267251"/>
    </source>
</evidence>
<dbReference type="AlphaFoldDB" id="A0A4P9Y542"/>
<keyword evidence="7" id="KW-0472">Membrane</keyword>
<dbReference type="EMBL" id="KZ987881">
    <property type="protein sequence ID" value="RKP14128.1"/>
    <property type="molecule type" value="Genomic_DNA"/>
</dbReference>
<comment type="similarity">
    <text evidence="2">Belongs to the COG1 family.</text>
</comment>
<gene>
    <name evidence="8" type="ORF">BJ684DRAFT_19446</name>
</gene>
<protein>
    <recommendedName>
        <fullName evidence="3">Conserved oligomeric Golgi complex subunit 1</fullName>
    </recommendedName>
</protein>
<evidence type="ECO:0000256" key="7">
    <source>
        <dbReference type="ARBA" id="ARBA00023136"/>
    </source>
</evidence>
<proteinExistence type="inferred from homology"/>
<dbReference type="GO" id="GO:0006891">
    <property type="term" value="P:intra-Golgi vesicle-mediated transport"/>
    <property type="evidence" value="ECO:0007669"/>
    <property type="project" value="InterPro"/>
</dbReference>
<evidence type="ECO:0000256" key="3">
    <source>
        <dbReference type="ARBA" id="ARBA00020978"/>
    </source>
</evidence>
<keyword evidence="6" id="KW-0333">Golgi apparatus</keyword>
<accession>A0A4P9Y542</accession>
<evidence type="ECO:0000256" key="1">
    <source>
        <dbReference type="ARBA" id="ARBA00004395"/>
    </source>
</evidence>
<dbReference type="OrthoDB" id="46189at2759"/>
<dbReference type="GO" id="GO:0000139">
    <property type="term" value="C:Golgi membrane"/>
    <property type="evidence" value="ECO:0007669"/>
    <property type="project" value="UniProtKB-SubCell"/>
</dbReference>
<evidence type="ECO:0000256" key="5">
    <source>
        <dbReference type="ARBA" id="ARBA00022927"/>
    </source>
</evidence>
<reference evidence="9" key="1">
    <citation type="journal article" date="2018" name="Nat. Microbiol.">
        <title>Leveraging single-cell genomics to expand the fungal tree of life.</title>
        <authorList>
            <person name="Ahrendt S.R."/>
            <person name="Quandt C.A."/>
            <person name="Ciobanu D."/>
            <person name="Clum A."/>
            <person name="Salamov A."/>
            <person name="Andreopoulos B."/>
            <person name="Cheng J.F."/>
            <person name="Woyke T."/>
            <person name="Pelin A."/>
            <person name="Henrissat B."/>
            <person name="Reynolds N.K."/>
            <person name="Benny G.L."/>
            <person name="Smith M.E."/>
            <person name="James T.Y."/>
            <person name="Grigoriev I.V."/>
        </authorList>
    </citation>
    <scope>NUCLEOTIDE SEQUENCE [LARGE SCALE GENOMIC DNA]</scope>
</reference>
<sequence>MREEADTKPLLSPATAPTSSAVIASRSAVDGLFSKYHLPFLRQLVQRTQGDVQGIKLKLRGIVEERYPNLLDAADSVSSIHRTIGQLGEQAKGLEDRLEQAKLFAASTTSPSHYRGGPSIEAGKEAQNRFDLAARVYALREASFLHTEALQDEMYEKAVIWLNLAEQLDAHLLHEPRFSSSLKGVPYLDELRNKRQRDTKALHEHLSSLLVHPTLVIKDSHVLVRSLLLSDPSITLPDLLSMLLDKRAIALSQIPITSKSSDTGLSPSPWTKVVVDKITETISLWTHTVELASYFLEKDVLMDQEGLPTTASPLLSGIFHASSQDTITKDSSSFAPFAPWGMSLQWRAPSSPEVWSRAVRDGKEELTEWMKNSQDKLVQWMKSFLDLIQHHPDLSSIETGLSDALIDCISPTWDKRIGKWGMHVPALWDDICGPILMRRHTQLIGTAFAGLEQKAHATFSSLLASSDQAESIWQGPGSFATRSPDHDEDIQGLFTVSDALASMEAAVQSIIDDIDTWLSRTPPSYPDYLGQSATLWVWNLEDGANQVYESLLSSWSRMFTFLQENKGHTALGQLLLALHRQWSSLERLLALLSPLLKRDVDHEGFKTKLRTGSTIMYTKTVERTIQLHVDTLIRENESKSLDRRVVSSPCKDALAYLLDLSLTLHGSLEWMLEDEEMTQVVRNACKKQLDQQLPRLNKYCTSEKPGLLEKKNQAILSWVCRGQDDGLDPLDTLSQYLPEALREEKDGILWQCASMHHLLGPLSPFSTDEQAQRNFGGASSGPPLFSLAPQIPRLALLPMLPGDDSEEG</sequence>
<evidence type="ECO:0000256" key="2">
    <source>
        <dbReference type="ARBA" id="ARBA00006653"/>
    </source>
</evidence>
<dbReference type="PANTHER" id="PTHR31658:SF0">
    <property type="entry name" value="CONSERVED OLIGOMERIC GOLGI COMPLEX SUBUNIT 1"/>
    <property type="match status" value="1"/>
</dbReference>